<accession>A0ABW3CWI9</accession>
<protein>
    <submittedName>
        <fullName evidence="2">Uncharacterized protein</fullName>
    </submittedName>
</protein>
<keyword evidence="3" id="KW-1185">Reference proteome</keyword>
<comment type="caution">
    <text evidence="2">The sequence shown here is derived from an EMBL/GenBank/DDBJ whole genome shotgun (WGS) entry which is preliminary data.</text>
</comment>
<evidence type="ECO:0000313" key="3">
    <source>
        <dbReference type="Proteomes" id="UP001596978"/>
    </source>
</evidence>
<gene>
    <name evidence="2" type="ORF">ACFQ1M_04360</name>
</gene>
<keyword evidence="1" id="KW-0472">Membrane</keyword>
<keyword evidence="1" id="KW-1133">Transmembrane helix</keyword>
<reference evidence="3" key="1">
    <citation type="journal article" date="2019" name="Int. J. Syst. Evol. Microbiol.">
        <title>The Global Catalogue of Microorganisms (GCM) 10K type strain sequencing project: providing services to taxonomists for standard genome sequencing and annotation.</title>
        <authorList>
            <consortium name="The Broad Institute Genomics Platform"/>
            <consortium name="The Broad Institute Genome Sequencing Center for Infectious Disease"/>
            <person name="Wu L."/>
            <person name="Ma J."/>
        </authorList>
    </citation>
    <scope>NUCLEOTIDE SEQUENCE [LARGE SCALE GENOMIC DNA]</scope>
    <source>
        <strain evidence="3">CCUG 62952</strain>
    </source>
</reference>
<organism evidence="2 3">
    <name type="scientific">Sungkyunkwania multivorans</name>
    <dbReference type="NCBI Taxonomy" id="1173618"/>
    <lineage>
        <taxon>Bacteria</taxon>
        <taxon>Pseudomonadati</taxon>
        <taxon>Bacteroidota</taxon>
        <taxon>Flavobacteriia</taxon>
        <taxon>Flavobacteriales</taxon>
        <taxon>Flavobacteriaceae</taxon>
        <taxon>Sungkyunkwania</taxon>
    </lineage>
</organism>
<feature type="transmembrane region" description="Helical" evidence="1">
    <location>
        <begin position="35"/>
        <end position="54"/>
    </location>
</feature>
<keyword evidence="1" id="KW-0812">Transmembrane</keyword>
<name>A0ABW3CWI9_9FLAO</name>
<dbReference type="EMBL" id="JBHTJH010000004">
    <property type="protein sequence ID" value="MFD0861427.1"/>
    <property type="molecule type" value="Genomic_DNA"/>
</dbReference>
<evidence type="ECO:0000256" key="1">
    <source>
        <dbReference type="SAM" id="Phobius"/>
    </source>
</evidence>
<evidence type="ECO:0000313" key="2">
    <source>
        <dbReference type="EMBL" id="MFD0861427.1"/>
    </source>
</evidence>
<sequence>MRFLIVIILILVVVITIFSFSRKFKGIRKRYSNGIDFYFTLIATIIGVLLAFYFSDLAEKRKDKQYVIDILEISKSNVDQNFIENKSLIDLYQQVKLDSLNVAINALNYPNFTEEIIFSDSKISQYISKGTYKSLLSQFESAKKMRNLFHTYSFNQSSLVAEQYNMTLNRISQHIELEIELQNGTLKENELKKKTKALNKAFVEKTKEINQNPIIRKSSTERKDSDK</sequence>
<dbReference type="RefSeq" id="WP_386404424.1">
    <property type="nucleotide sequence ID" value="NZ_JBHTJH010000004.1"/>
</dbReference>
<dbReference type="Proteomes" id="UP001596978">
    <property type="component" value="Unassembled WGS sequence"/>
</dbReference>
<proteinExistence type="predicted"/>